<feature type="domain" description="Aspartate/glutamate/uridylate kinase" evidence="14">
    <location>
        <begin position="2"/>
        <end position="228"/>
    </location>
</feature>
<feature type="domain" description="Aspartokinase ACT" evidence="15">
    <location>
        <begin position="338"/>
        <end position="394"/>
    </location>
</feature>
<dbReference type="SUPFAM" id="SSF55021">
    <property type="entry name" value="ACT-like"/>
    <property type="match status" value="2"/>
</dbReference>
<dbReference type="PANTHER" id="PTHR21499">
    <property type="entry name" value="ASPARTATE KINASE"/>
    <property type="match status" value="1"/>
</dbReference>
<evidence type="ECO:0000256" key="11">
    <source>
        <dbReference type="ARBA" id="ARBA00047872"/>
    </source>
</evidence>
<evidence type="ECO:0000256" key="6">
    <source>
        <dbReference type="ARBA" id="ARBA00022679"/>
    </source>
</evidence>
<dbReference type="NCBIfam" id="NF005154">
    <property type="entry name" value="PRK06635.1-2"/>
    <property type="match status" value="1"/>
</dbReference>
<evidence type="ECO:0000256" key="4">
    <source>
        <dbReference type="ARBA" id="ARBA00010122"/>
    </source>
</evidence>
<reference evidence="16 17" key="1">
    <citation type="submission" date="2021-02" db="EMBL/GenBank/DDBJ databases">
        <title>Characterization of Marinitoga sp. nov. str. BP5-C20A.</title>
        <authorList>
            <person name="Erauso G."/>
            <person name="Postec A."/>
        </authorList>
    </citation>
    <scope>NUCLEOTIDE SEQUENCE [LARGE SCALE GENOMIC DNA]</scope>
    <source>
        <strain evidence="16 17">BP5-C20A</strain>
    </source>
</reference>
<keyword evidence="7" id="KW-0547">Nucleotide-binding</keyword>
<dbReference type="Proteomes" id="UP001232493">
    <property type="component" value="Chromosome"/>
</dbReference>
<dbReference type="InterPro" id="IPR054352">
    <property type="entry name" value="ACT_Aspartokinase"/>
</dbReference>
<dbReference type="InterPro" id="IPR045865">
    <property type="entry name" value="ACT-like_dom_sf"/>
</dbReference>
<dbReference type="CDD" id="cd04923">
    <property type="entry name" value="ACT_AK-LysC-DapG-like_2"/>
    <property type="match status" value="1"/>
</dbReference>
<dbReference type="InterPro" id="IPR005260">
    <property type="entry name" value="Asp_kin_monofn"/>
</dbReference>
<name>A0ABY8PQI5_9BACT</name>
<comment type="pathway">
    <text evidence="1 13">Amino-acid biosynthesis; L-lysine biosynthesis via DAP pathway; (S)-tetrahydrodipicolinate from L-aspartate: step 1/4.</text>
</comment>
<organism evidence="16 17">
    <name type="scientific">Marinitoga aeolica</name>
    <dbReference type="NCBI Taxonomy" id="2809031"/>
    <lineage>
        <taxon>Bacteria</taxon>
        <taxon>Thermotogati</taxon>
        <taxon>Thermotogota</taxon>
        <taxon>Thermotogae</taxon>
        <taxon>Petrotogales</taxon>
        <taxon>Petrotogaceae</taxon>
        <taxon>Marinitoga</taxon>
    </lineage>
</organism>
<comment type="catalytic activity">
    <reaction evidence="11 12">
        <text>L-aspartate + ATP = 4-phospho-L-aspartate + ADP</text>
        <dbReference type="Rhea" id="RHEA:23776"/>
        <dbReference type="ChEBI" id="CHEBI:29991"/>
        <dbReference type="ChEBI" id="CHEBI:30616"/>
        <dbReference type="ChEBI" id="CHEBI:57535"/>
        <dbReference type="ChEBI" id="CHEBI:456216"/>
        <dbReference type="EC" id="2.7.2.4"/>
    </reaction>
</comment>
<comment type="similarity">
    <text evidence="4 12">Belongs to the aspartokinase family.</text>
</comment>
<dbReference type="InterPro" id="IPR001048">
    <property type="entry name" value="Asp/Glu/Uridylate_kinase"/>
</dbReference>
<evidence type="ECO:0000256" key="2">
    <source>
        <dbReference type="ARBA" id="ARBA00004986"/>
    </source>
</evidence>
<evidence type="ECO:0000256" key="1">
    <source>
        <dbReference type="ARBA" id="ARBA00004766"/>
    </source>
</evidence>
<dbReference type="InterPro" id="IPR001341">
    <property type="entry name" value="Asp_kinase"/>
</dbReference>
<dbReference type="EMBL" id="CP069362">
    <property type="protein sequence ID" value="WGS64870.1"/>
    <property type="molecule type" value="Genomic_DNA"/>
</dbReference>
<dbReference type="Pfam" id="PF22468">
    <property type="entry name" value="ACT_9"/>
    <property type="match status" value="1"/>
</dbReference>
<sequence>MNIVVQKYGGSSVADTEKIKFVANKVKKRVDEGYKIVVIVSAMGKTTDNLIKLAKEISEKPHPRELDMLLTTGEQVSVALLSMALIDLNVNTKSLNAFQAGIFTTSDFNKARIQKFKVSKIIDLLKEHDVLVITGFQGITEEGDYTTLGRGGSDTSAVAIAAALHSECEIYSDFPGIYTFDPRRYSNAKKLKYVTYDEMLEMASLGAKVLHSRAVEVAKKFNVKVYCASTFSEEEGTYVVADNIENPVVTGMSVMENQTQVTITNLPFDHAIIYNIFDKIAQKGFNVDMISIININDRLNVSFTIIEEEMENFDKYLKEALSNFNESQVTYEHGYAKLSVVGIGMKTEKGVASRFFKALKDVPLRMVTTSEIKISCLLDKKNLEKATNALIKEFEL</sequence>
<keyword evidence="6 12" id="KW-0808">Transferase</keyword>
<dbReference type="CDD" id="cd04261">
    <property type="entry name" value="AAK_AKii-LysC-BS"/>
    <property type="match status" value="1"/>
</dbReference>
<evidence type="ECO:0000259" key="14">
    <source>
        <dbReference type="Pfam" id="PF00696"/>
    </source>
</evidence>
<dbReference type="Gene3D" id="3.30.2130.10">
    <property type="entry name" value="VC0802-like"/>
    <property type="match status" value="1"/>
</dbReference>
<dbReference type="EC" id="2.7.2.4" evidence="12"/>
<evidence type="ECO:0000256" key="5">
    <source>
        <dbReference type="ARBA" id="ARBA00022605"/>
    </source>
</evidence>
<dbReference type="GO" id="GO:0004072">
    <property type="term" value="F:aspartate kinase activity"/>
    <property type="evidence" value="ECO:0007669"/>
    <property type="project" value="UniProtKB-EC"/>
</dbReference>
<dbReference type="Gene3D" id="3.40.1160.10">
    <property type="entry name" value="Acetylglutamate kinase-like"/>
    <property type="match status" value="1"/>
</dbReference>
<comment type="pathway">
    <text evidence="2 13">Amino-acid biosynthesis; L-methionine biosynthesis via de novo pathway; L-homoserine from L-aspartate: step 1/3.</text>
</comment>
<dbReference type="PIRSF" id="PIRSF000726">
    <property type="entry name" value="Asp_kin"/>
    <property type="match status" value="1"/>
</dbReference>
<dbReference type="PROSITE" id="PS00324">
    <property type="entry name" value="ASPARTOKINASE"/>
    <property type="match status" value="1"/>
</dbReference>
<comment type="pathway">
    <text evidence="3 13">Amino-acid biosynthesis; L-threonine biosynthesis; L-threonine from L-aspartate: step 1/5.</text>
</comment>
<evidence type="ECO:0000256" key="7">
    <source>
        <dbReference type="ARBA" id="ARBA00022741"/>
    </source>
</evidence>
<dbReference type="PANTHER" id="PTHR21499:SF3">
    <property type="entry name" value="ASPARTOKINASE"/>
    <property type="match status" value="1"/>
</dbReference>
<dbReference type="InterPro" id="IPR018042">
    <property type="entry name" value="Aspartate_kinase_CS"/>
</dbReference>
<evidence type="ECO:0000256" key="3">
    <source>
        <dbReference type="ARBA" id="ARBA00005139"/>
    </source>
</evidence>
<dbReference type="NCBIfam" id="NF005155">
    <property type="entry name" value="PRK06635.1-4"/>
    <property type="match status" value="1"/>
</dbReference>
<keyword evidence="17" id="KW-1185">Reference proteome</keyword>
<dbReference type="InterPro" id="IPR036393">
    <property type="entry name" value="AceGlu_kinase-like_sf"/>
</dbReference>
<dbReference type="NCBIfam" id="TIGR00657">
    <property type="entry name" value="asp_kinases"/>
    <property type="match status" value="1"/>
</dbReference>
<evidence type="ECO:0000313" key="17">
    <source>
        <dbReference type="Proteomes" id="UP001232493"/>
    </source>
</evidence>
<evidence type="ECO:0000256" key="10">
    <source>
        <dbReference type="ARBA" id="ARBA00023154"/>
    </source>
</evidence>
<keyword evidence="9" id="KW-0067">ATP-binding</keyword>
<keyword evidence="5 13" id="KW-0028">Amino-acid biosynthesis</keyword>
<dbReference type="SUPFAM" id="SSF53633">
    <property type="entry name" value="Carbamate kinase-like"/>
    <property type="match status" value="1"/>
</dbReference>
<protein>
    <recommendedName>
        <fullName evidence="12">Aspartokinase</fullName>
        <ecNumber evidence="12">2.7.2.4</ecNumber>
    </recommendedName>
</protein>
<evidence type="ECO:0000259" key="15">
    <source>
        <dbReference type="Pfam" id="PF22468"/>
    </source>
</evidence>
<evidence type="ECO:0000256" key="12">
    <source>
        <dbReference type="RuleBase" id="RU003448"/>
    </source>
</evidence>
<proteinExistence type="inferred from homology"/>
<evidence type="ECO:0000256" key="13">
    <source>
        <dbReference type="RuleBase" id="RU004249"/>
    </source>
</evidence>
<keyword evidence="8 12" id="KW-0418">Kinase</keyword>
<evidence type="ECO:0000256" key="9">
    <source>
        <dbReference type="ARBA" id="ARBA00022840"/>
    </source>
</evidence>
<evidence type="ECO:0000256" key="8">
    <source>
        <dbReference type="ARBA" id="ARBA00022777"/>
    </source>
</evidence>
<dbReference type="RefSeq" id="WP_280998865.1">
    <property type="nucleotide sequence ID" value="NZ_CP069362.1"/>
</dbReference>
<dbReference type="Pfam" id="PF00696">
    <property type="entry name" value="AA_kinase"/>
    <property type="match status" value="1"/>
</dbReference>
<accession>A0ABY8PQI5</accession>
<keyword evidence="10" id="KW-0457">Lysine biosynthesis</keyword>
<dbReference type="InterPro" id="IPR041740">
    <property type="entry name" value="AKii-LysC-BS"/>
</dbReference>
<evidence type="ECO:0000313" key="16">
    <source>
        <dbReference type="EMBL" id="WGS64870.1"/>
    </source>
</evidence>
<gene>
    <name evidence="16" type="ORF">JRV97_11020</name>
</gene>